<dbReference type="AlphaFoldDB" id="A0A9P3CY21"/>
<comment type="similarity">
    <text evidence="1 4">Belongs to the D-isomer specific 2-hydroxyacid dehydrogenase family.</text>
</comment>
<dbReference type="FunFam" id="3.40.50.720:FF:000203">
    <property type="entry name" value="D-3-phosphoglycerate dehydrogenase (SerA)"/>
    <property type="match status" value="1"/>
</dbReference>
<dbReference type="InterPro" id="IPR029753">
    <property type="entry name" value="D-isomer_DH_CS"/>
</dbReference>
<evidence type="ECO:0000259" key="5">
    <source>
        <dbReference type="Pfam" id="PF00389"/>
    </source>
</evidence>
<feature type="domain" description="D-isomer specific 2-hydroxyacid dehydrogenase NAD-binding" evidence="6">
    <location>
        <begin position="121"/>
        <end position="300"/>
    </location>
</feature>
<dbReference type="GeneID" id="68296690"/>
<dbReference type="RefSeq" id="XP_044662527.1">
    <property type="nucleotide sequence ID" value="XM_044806592.1"/>
</dbReference>
<keyword evidence="2 4" id="KW-0560">Oxidoreductase</keyword>
<feature type="domain" description="D-isomer specific 2-hydroxyacid dehydrogenase catalytic" evidence="5">
    <location>
        <begin position="26"/>
        <end position="324"/>
    </location>
</feature>
<dbReference type="OrthoDB" id="298012at2759"/>
<protein>
    <recommendedName>
        <fullName evidence="9">D-3-phosphoglycerate dehydrogenase</fullName>
    </recommendedName>
</protein>
<sequence>MAPARIDSPQRSTVFHEQQRPKLYMIDKFHPEAVKHAQQLFDVVLPTDLEVHNWESNAQYLLVKGSYVTASQVASAKKLRAIGKQGVGLDKIDLEACSTAGIKVFNTPGANAGSVAELVLGLTMAVARQIGSIQVEQHSGQLVPKETCQGQTLRGKTLGLIGMGNISKEVARIFRGAFGAEVVAYDPYLPTGAWQDTEHVRLSTVEEVLRAADILSIHVPLTSETRGLIRLAEMRLLRPTSIIINAARGGIVNEDDLAVALEEGIIWGAGLDCHVEEPPSKDRYGRLWRHSRVVSTPHIGAATSETQRDTAKAAIDCVYRYATESQLQR</sequence>
<dbReference type="Gene3D" id="3.40.50.720">
    <property type="entry name" value="NAD(P)-binding Rossmann-like Domain"/>
    <property type="match status" value="2"/>
</dbReference>
<dbReference type="PANTHER" id="PTHR43761:SF1">
    <property type="entry name" value="D-ISOMER SPECIFIC 2-HYDROXYACID DEHYDROGENASE CATALYTIC DOMAIN-CONTAINING PROTEIN-RELATED"/>
    <property type="match status" value="1"/>
</dbReference>
<dbReference type="InterPro" id="IPR036291">
    <property type="entry name" value="NAD(P)-bd_dom_sf"/>
</dbReference>
<evidence type="ECO:0000256" key="4">
    <source>
        <dbReference type="RuleBase" id="RU003719"/>
    </source>
</evidence>
<dbReference type="Proteomes" id="UP000825890">
    <property type="component" value="Unassembled WGS sequence"/>
</dbReference>
<evidence type="ECO:0000256" key="2">
    <source>
        <dbReference type="ARBA" id="ARBA00023002"/>
    </source>
</evidence>
<evidence type="ECO:0000256" key="3">
    <source>
        <dbReference type="ARBA" id="ARBA00023027"/>
    </source>
</evidence>
<dbReference type="InterPro" id="IPR006140">
    <property type="entry name" value="D-isomer_DH_NAD-bd"/>
</dbReference>
<dbReference type="EMBL" id="BOLY01000007">
    <property type="protein sequence ID" value="GIZ48040.1"/>
    <property type="molecule type" value="Genomic_DNA"/>
</dbReference>
<name>A0A9P3CY21_9PEZI</name>
<dbReference type="GO" id="GO:0051287">
    <property type="term" value="F:NAD binding"/>
    <property type="evidence" value="ECO:0007669"/>
    <property type="project" value="InterPro"/>
</dbReference>
<keyword evidence="3" id="KW-0520">NAD</keyword>
<keyword evidence="8" id="KW-1185">Reference proteome</keyword>
<dbReference type="InterPro" id="IPR006139">
    <property type="entry name" value="D-isomer_2_OHA_DH_cat_dom"/>
</dbReference>
<dbReference type="Pfam" id="PF00389">
    <property type="entry name" value="2-Hacid_dh"/>
    <property type="match status" value="1"/>
</dbReference>
<proteinExistence type="inferred from homology"/>
<evidence type="ECO:0008006" key="9">
    <source>
        <dbReference type="Google" id="ProtNLM"/>
    </source>
</evidence>
<dbReference type="InterPro" id="IPR050418">
    <property type="entry name" value="D-iso_2-hydroxyacid_DH_PdxB"/>
</dbReference>
<evidence type="ECO:0000313" key="7">
    <source>
        <dbReference type="EMBL" id="GIZ48040.1"/>
    </source>
</evidence>
<evidence type="ECO:0000256" key="1">
    <source>
        <dbReference type="ARBA" id="ARBA00005854"/>
    </source>
</evidence>
<dbReference type="SUPFAM" id="SSF51735">
    <property type="entry name" value="NAD(P)-binding Rossmann-fold domains"/>
    <property type="match status" value="1"/>
</dbReference>
<reference evidence="7 8" key="1">
    <citation type="submission" date="2021-01" db="EMBL/GenBank/DDBJ databases">
        <title>Cercospora kikuchii MAFF 305040 whole genome shotgun sequence.</title>
        <authorList>
            <person name="Kashiwa T."/>
            <person name="Suzuki T."/>
        </authorList>
    </citation>
    <scope>NUCLEOTIDE SEQUENCE [LARGE SCALE GENOMIC DNA]</scope>
    <source>
        <strain evidence="7 8">MAFF 305040</strain>
    </source>
</reference>
<dbReference type="PANTHER" id="PTHR43761">
    <property type="entry name" value="D-ISOMER SPECIFIC 2-HYDROXYACID DEHYDROGENASE FAMILY PROTEIN (AFU_ORTHOLOGUE AFUA_1G13630)"/>
    <property type="match status" value="1"/>
</dbReference>
<dbReference type="PROSITE" id="PS00671">
    <property type="entry name" value="D_2_HYDROXYACID_DH_3"/>
    <property type="match status" value="1"/>
</dbReference>
<evidence type="ECO:0000313" key="8">
    <source>
        <dbReference type="Proteomes" id="UP000825890"/>
    </source>
</evidence>
<accession>A0A9P3CY21</accession>
<dbReference type="Pfam" id="PF02826">
    <property type="entry name" value="2-Hacid_dh_C"/>
    <property type="match status" value="1"/>
</dbReference>
<dbReference type="SUPFAM" id="SSF52283">
    <property type="entry name" value="Formate/glycerate dehydrogenase catalytic domain-like"/>
    <property type="match status" value="1"/>
</dbReference>
<comment type="caution">
    <text evidence="7">The sequence shown here is derived from an EMBL/GenBank/DDBJ whole genome shotgun (WGS) entry which is preliminary data.</text>
</comment>
<gene>
    <name evidence="7" type="ORF">CKM354_001111500</name>
</gene>
<evidence type="ECO:0000259" key="6">
    <source>
        <dbReference type="Pfam" id="PF02826"/>
    </source>
</evidence>
<organism evidence="7 8">
    <name type="scientific">Cercospora kikuchii</name>
    <dbReference type="NCBI Taxonomy" id="84275"/>
    <lineage>
        <taxon>Eukaryota</taxon>
        <taxon>Fungi</taxon>
        <taxon>Dikarya</taxon>
        <taxon>Ascomycota</taxon>
        <taxon>Pezizomycotina</taxon>
        <taxon>Dothideomycetes</taxon>
        <taxon>Dothideomycetidae</taxon>
        <taxon>Mycosphaerellales</taxon>
        <taxon>Mycosphaerellaceae</taxon>
        <taxon>Cercospora</taxon>
    </lineage>
</organism>
<dbReference type="GO" id="GO:0016616">
    <property type="term" value="F:oxidoreductase activity, acting on the CH-OH group of donors, NAD or NADP as acceptor"/>
    <property type="evidence" value="ECO:0007669"/>
    <property type="project" value="InterPro"/>
</dbReference>